<dbReference type="RefSeq" id="WP_377835339.1">
    <property type="nucleotide sequence ID" value="NZ_JBHRSK010000019.1"/>
</dbReference>
<dbReference type="Proteomes" id="UP001595443">
    <property type="component" value="Unassembled WGS sequence"/>
</dbReference>
<reference evidence="3" key="1">
    <citation type="journal article" date="2019" name="Int. J. Syst. Evol. Microbiol.">
        <title>The Global Catalogue of Microorganisms (GCM) 10K type strain sequencing project: providing services to taxonomists for standard genome sequencing and annotation.</title>
        <authorList>
            <consortium name="The Broad Institute Genomics Platform"/>
            <consortium name="The Broad Institute Genome Sequencing Center for Infectious Disease"/>
            <person name="Wu L."/>
            <person name="Ma J."/>
        </authorList>
    </citation>
    <scope>NUCLEOTIDE SEQUENCE [LARGE SCALE GENOMIC DNA]</scope>
    <source>
        <strain evidence="3">KCTC 62192</strain>
    </source>
</reference>
<evidence type="ECO:0000256" key="1">
    <source>
        <dbReference type="SAM" id="Phobius"/>
    </source>
</evidence>
<feature type="transmembrane region" description="Helical" evidence="1">
    <location>
        <begin position="68"/>
        <end position="88"/>
    </location>
</feature>
<comment type="caution">
    <text evidence="2">The sequence shown here is derived from an EMBL/GenBank/DDBJ whole genome shotgun (WGS) entry which is preliminary data.</text>
</comment>
<feature type="transmembrane region" description="Helical" evidence="1">
    <location>
        <begin position="100"/>
        <end position="120"/>
    </location>
</feature>
<dbReference type="PANTHER" id="PTHR34980">
    <property type="entry name" value="INNER MEMBRANE PROTEIN-RELATED-RELATED"/>
    <property type="match status" value="1"/>
</dbReference>
<organism evidence="2 3">
    <name type="scientific">Acidimangrovimonas pyrenivorans</name>
    <dbReference type="NCBI Taxonomy" id="2030798"/>
    <lineage>
        <taxon>Bacteria</taxon>
        <taxon>Pseudomonadati</taxon>
        <taxon>Pseudomonadota</taxon>
        <taxon>Alphaproteobacteria</taxon>
        <taxon>Rhodobacterales</taxon>
        <taxon>Paracoccaceae</taxon>
        <taxon>Acidimangrovimonas</taxon>
    </lineage>
</organism>
<evidence type="ECO:0000313" key="3">
    <source>
        <dbReference type="Proteomes" id="UP001595443"/>
    </source>
</evidence>
<keyword evidence="1" id="KW-0812">Transmembrane</keyword>
<dbReference type="InterPro" id="IPR008523">
    <property type="entry name" value="DUF805"/>
</dbReference>
<keyword evidence="1" id="KW-0472">Membrane</keyword>
<evidence type="ECO:0000313" key="2">
    <source>
        <dbReference type="EMBL" id="MFC2970407.1"/>
    </source>
</evidence>
<dbReference type="PANTHER" id="PTHR34980:SF2">
    <property type="entry name" value="INNER MEMBRANE PROTEIN YHAH-RELATED"/>
    <property type="match status" value="1"/>
</dbReference>
<sequence length="135" mass="15012">MDFKTAVLTCFRKYAIFTGRAARPEFWWFMLFGFLGNLILGSLDRTIFGGAMYPIPGLWMHGMHGYQGPQLFGGLFGLAMLLPSLAVGARRLHDTGRSGWWLLLLFIPVIGALVLIYFNAQPGEARGNQYGAPPK</sequence>
<accession>A0ABV7ANY1</accession>
<name>A0ABV7ANY1_9RHOB</name>
<gene>
    <name evidence="2" type="ORF">ACFOES_20100</name>
</gene>
<proteinExistence type="predicted"/>
<keyword evidence="1" id="KW-1133">Transmembrane helix</keyword>
<dbReference type="Pfam" id="PF05656">
    <property type="entry name" value="DUF805"/>
    <property type="match status" value="1"/>
</dbReference>
<dbReference type="EMBL" id="JBHRSK010000019">
    <property type="protein sequence ID" value="MFC2970407.1"/>
    <property type="molecule type" value="Genomic_DNA"/>
</dbReference>
<feature type="transmembrane region" description="Helical" evidence="1">
    <location>
        <begin position="26"/>
        <end position="48"/>
    </location>
</feature>
<keyword evidence="3" id="KW-1185">Reference proteome</keyword>
<protein>
    <submittedName>
        <fullName evidence="2">DUF805 domain-containing protein</fullName>
    </submittedName>
</protein>